<evidence type="ECO:0000256" key="1">
    <source>
        <dbReference type="SAM" id="MobiDB-lite"/>
    </source>
</evidence>
<comment type="caution">
    <text evidence="2">The sequence shown here is derived from an EMBL/GenBank/DDBJ whole genome shotgun (WGS) entry which is preliminary data.</text>
</comment>
<organism evidence="2 3">
    <name type="scientific">Penicillium citrinum</name>
    <dbReference type="NCBI Taxonomy" id="5077"/>
    <lineage>
        <taxon>Eukaryota</taxon>
        <taxon>Fungi</taxon>
        <taxon>Dikarya</taxon>
        <taxon>Ascomycota</taxon>
        <taxon>Pezizomycotina</taxon>
        <taxon>Eurotiomycetes</taxon>
        <taxon>Eurotiomycetidae</taxon>
        <taxon>Eurotiales</taxon>
        <taxon>Aspergillaceae</taxon>
        <taxon>Penicillium</taxon>
    </lineage>
</organism>
<evidence type="ECO:0000313" key="2">
    <source>
        <dbReference type="EMBL" id="KAJ5223142.1"/>
    </source>
</evidence>
<reference evidence="2" key="2">
    <citation type="journal article" date="2023" name="IMA Fungus">
        <title>Comparative genomic study of the Penicillium genus elucidates a diverse pangenome and 15 lateral gene transfer events.</title>
        <authorList>
            <person name="Petersen C."/>
            <person name="Sorensen T."/>
            <person name="Nielsen M.R."/>
            <person name="Sondergaard T.E."/>
            <person name="Sorensen J.L."/>
            <person name="Fitzpatrick D.A."/>
            <person name="Frisvad J.C."/>
            <person name="Nielsen K.L."/>
        </authorList>
    </citation>
    <scope>NUCLEOTIDE SEQUENCE</scope>
    <source>
        <strain evidence="2">IBT 23319</strain>
    </source>
</reference>
<reference evidence="2" key="1">
    <citation type="submission" date="2022-11" db="EMBL/GenBank/DDBJ databases">
        <authorList>
            <person name="Petersen C."/>
        </authorList>
    </citation>
    <scope>NUCLEOTIDE SEQUENCE</scope>
    <source>
        <strain evidence="2">IBT 23319</strain>
    </source>
</reference>
<dbReference type="EMBL" id="JAPQKT010000008">
    <property type="protein sequence ID" value="KAJ5223142.1"/>
    <property type="molecule type" value="Genomic_DNA"/>
</dbReference>
<dbReference type="AlphaFoldDB" id="A0A9W9THK9"/>
<keyword evidence="3" id="KW-1185">Reference proteome</keyword>
<accession>A0A9W9THK9</accession>
<dbReference type="GeneID" id="81387467"/>
<protein>
    <submittedName>
        <fullName evidence="2">Uncharacterized protein</fullName>
    </submittedName>
</protein>
<feature type="compositionally biased region" description="Polar residues" evidence="1">
    <location>
        <begin position="9"/>
        <end position="21"/>
    </location>
</feature>
<sequence>MQYLFGSGQAPQRQSGGSSTAEMRRKHIQFPRQSQLASDYASNKPTSDLALTKIIYTMSDTF</sequence>
<gene>
    <name evidence="2" type="ORF">N7469_009382</name>
</gene>
<name>A0A9W9THK9_PENCI</name>
<evidence type="ECO:0000313" key="3">
    <source>
        <dbReference type="Proteomes" id="UP001147733"/>
    </source>
</evidence>
<dbReference type="RefSeq" id="XP_056498065.1">
    <property type="nucleotide sequence ID" value="XM_056648300.1"/>
</dbReference>
<feature type="region of interest" description="Disordered" evidence="1">
    <location>
        <begin position="1"/>
        <end position="43"/>
    </location>
</feature>
<proteinExistence type="predicted"/>
<feature type="compositionally biased region" description="Polar residues" evidence="1">
    <location>
        <begin position="31"/>
        <end position="43"/>
    </location>
</feature>
<dbReference type="Proteomes" id="UP001147733">
    <property type="component" value="Unassembled WGS sequence"/>
</dbReference>